<evidence type="ECO:0000313" key="2">
    <source>
        <dbReference type="EMBL" id="WAL62053.1"/>
    </source>
</evidence>
<protein>
    <submittedName>
        <fullName evidence="2">Uncharacterized protein</fullName>
    </submittedName>
</protein>
<reference evidence="2" key="1">
    <citation type="submission" date="2022-12" db="EMBL/GenBank/DDBJ databases">
        <title>Polyphasic identification of a Novel Hot-Spring Cyanobacterium Ocullathermofonsia sinensis gen nov. sp. nov. and Genomic Insights on its Adaptations to the Thermal Habitat.</title>
        <authorList>
            <person name="Daroch M."/>
            <person name="Tang J."/>
            <person name="Jiang Y."/>
        </authorList>
    </citation>
    <scope>NUCLEOTIDE SEQUENCE</scope>
    <source>
        <strain evidence="2">PKUAC-SCTA174</strain>
    </source>
</reference>
<feature type="region of interest" description="Disordered" evidence="1">
    <location>
        <begin position="232"/>
        <end position="261"/>
    </location>
</feature>
<dbReference type="KEGG" id="tsin:OXH18_08735"/>
<proteinExistence type="predicted"/>
<evidence type="ECO:0000256" key="1">
    <source>
        <dbReference type="SAM" id="MobiDB-lite"/>
    </source>
</evidence>
<feature type="compositionally biased region" description="Polar residues" evidence="1">
    <location>
        <begin position="241"/>
        <end position="253"/>
    </location>
</feature>
<organism evidence="2 3">
    <name type="scientific">Thermocoleostomius sinensis A174</name>
    <dbReference type="NCBI Taxonomy" id="2016057"/>
    <lineage>
        <taxon>Bacteria</taxon>
        <taxon>Bacillati</taxon>
        <taxon>Cyanobacteriota</taxon>
        <taxon>Cyanophyceae</taxon>
        <taxon>Oculatellales</taxon>
        <taxon>Oculatellaceae</taxon>
        <taxon>Thermocoleostomius</taxon>
    </lineage>
</organism>
<accession>A0A9E8ZF75</accession>
<keyword evidence="3" id="KW-1185">Reference proteome</keyword>
<dbReference type="EMBL" id="CP113797">
    <property type="protein sequence ID" value="WAL62053.1"/>
    <property type="molecule type" value="Genomic_DNA"/>
</dbReference>
<dbReference type="Proteomes" id="UP001163152">
    <property type="component" value="Chromosome"/>
</dbReference>
<name>A0A9E8ZF75_9CYAN</name>
<evidence type="ECO:0000313" key="3">
    <source>
        <dbReference type="Proteomes" id="UP001163152"/>
    </source>
</evidence>
<dbReference type="AlphaFoldDB" id="A0A9E8ZF75"/>
<sequence>MLPGDFFNTLRQACCQWYLTKKQLIILTIVVPVVVLFSGCTTTLNRVNSTFLTPPLELTINQVEPTSQSGVYTVSGRATLPDTTRITVTAVRYLQPDVRLSSSTVSSPAYVILDRQFAEVNQNQWQTRVNLWQVAANGQFQEAWQMDQENTGIQYEPSPSVTFLATLDPVAQPKDFQTRVEQLDEDVQAALMAFTTDGELYVQTSKSFDINLPTGSTVPPAETIPIRTSRAPVDVTPRPANATTEGWRQTTAPLPSDRVLR</sequence>
<dbReference type="RefSeq" id="WP_268612141.1">
    <property type="nucleotide sequence ID" value="NZ_CP113797.1"/>
</dbReference>
<gene>
    <name evidence="2" type="ORF">OXH18_08735</name>
</gene>